<proteinExistence type="predicted"/>
<protein>
    <submittedName>
        <fullName evidence="1">5378_t:CDS:1</fullName>
    </submittedName>
</protein>
<name>A0ACA9SSH6_9GLOM</name>
<dbReference type="EMBL" id="CAJVQC010150006">
    <property type="protein sequence ID" value="CAG8846175.1"/>
    <property type="molecule type" value="Genomic_DNA"/>
</dbReference>
<comment type="caution">
    <text evidence="1">The sequence shown here is derived from an EMBL/GenBank/DDBJ whole genome shotgun (WGS) entry which is preliminary data.</text>
</comment>
<dbReference type="Proteomes" id="UP000789920">
    <property type="component" value="Unassembled WGS sequence"/>
</dbReference>
<gene>
    <name evidence="1" type="ORF">RPERSI_LOCUS34006</name>
</gene>
<keyword evidence="2" id="KW-1185">Reference proteome</keyword>
<sequence>EAERKQSQRASQKAAHGQPLTTTEREVLGLIKKRPGAYKSELGRPMTPPRTAKATERTIERREHYVALLGTGFFSFGPVPEKLLLAG</sequence>
<accession>A0ACA9SSH6</accession>
<evidence type="ECO:0000313" key="2">
    <source>
        <dbReference type="Proteomes" id="UP000789920"/>
    </source>
</evidence>
<reference evidence="1" key="1">
    <citation type="submission" date="2021-06" db="EMBL/GenBank/DDBJ databases">
        <authorList>
            <person name="Kallberg Y."/>
            <person name="Tangrot J."/>
            <person name="Rosling A."/>
        </authorList>
    </citation>
    <scope>NUCLEOTIDE SEQUENCE</scope>
    <source>
        <strain evidence="1">MA461A</strain>
    </source>
</reference>
<feature type="non-terminal residue" evidence="1">
    <location>
        <position position="1"/>
    </location>
</feature>
<evidence type="ECO:0000313" key="1">
    <source>
        <dbReference type="EMBL" id="CAG8846175.1"/>
    </source>
</evidence>
<feature type="non-terminal residue" evidence="1">
    <location>
        <position position="87"/>
    </location>
</feature>
<organism evidence="1 2">
    <name type="scientific">Racocetra persica</name>
    <dbReference type="NCBI Taxonomy" id="160502"/>
    <lineage>
        <taxon>Eukaryota</taxon>
        <taxon>Fungi</taxon>
        <taxon>Fungi incertae sedis</taxon>
        <taxon>Mucoromycota</taxon>
        <taxon>Glomeromycotina</taxon>
        <taxon>Glomeromycetes</taxon>
        <taxon>Diversisporales</taxon>
        <taxon>Gigasporaceae</taxon>
        <taxon>Racocetra</taxon>
    </lineage>
</organism>